<feature type="region of interest" description="Disordered" evidence="1">
    <location>
        <begin position="1"/>
        <end position="34"/>
    </location>
</feature>
<dbReference type="AlphaFoldDB" id="A0A8E2ENR3"/>
<organism evidence="2 3">
    <name type="scientific">Glonium stellatum</name>
    <dbReference type="NCBI Taxonomy" id="574774"/>
    <lineage>
        <taxon>Eukaryota</taxon>
        <taxon>Fungi</taxon>
        <taxon>Dikarya</taxon>
        <taxon>Ascomycota</taxon>
        <taxon>Pezizomycotina</taxon>
        <taxon>Dothideomycetes</taxon>
        <taxon>Pleosporomycetidae</taxon>
        <taxon>Gloniales</taxon>
        <taxon>Gloniaceae</taxon>
        <taxon>Glonium</taxon>
    </lineage>
</organism>
<protein>
    <submittedName>
        <fullName evidence="2">Uncharacterized protein</fullName>
    </submittedName>
</protein>
<dbReference type="EMBL" id="KV751046">
    <property type="protein sequence ID" value="OCL01853.1"/>
    <property type="molecule type" value="Genomic_DNA"/>
</dbReference>
<sequence length="131" mass="15081">MPRIPTGSSTPGRGIPRISADGRTTPAAADRATTTKYVPRISVARLSAIAVIHLNTAPRSPDASQRTARVRGHPHRPRRQHHHRYHHHPPVPPCHLARLHLRPRRRWWLPQVLVQRQARLQGYPRLYQHPR</sequence>
<evidence type="ECO:0000313" key="3">
    <source>
        <dbReference type="Proteomes" id="UP000250140"/>
    </source>
</evidence>
<accession>A0A8E2ENR3</accession>
<evidence type="ECO:0000256" key="1">
    <source>
        <dbReference type="SAM" id="MobiDB-lite"/>
    </source>
</evidence>
<gene>
    <name evidence="2" type="ORF">AOQ84DRAFT_350075</name>
</gene>
<feature type="compositionally biased region" description="Basic residues" evidence="1">
    <location>
        <begin position="68"/>
        <end position="89"/>
    </location>
</feature>
<feature type="compositionally biased region" description="Low complexity" evidence="1">
    <location>
        <begin position="21"/>
        <end position="34"/>
    </location>
</feature>
<evidence type="ECO:0000313" key="2">
    <source>
        <dbReference type="EMBL" id="OCL01853.1"/>
    </source>
</evidence>
<feature type="compositionally biased region" description="Polar residues" evidence="1">
    <location>
        <begin position="1"/>
        <end position="11"/>
    </location>
</feature>
<proteinExistence type="predicted"/>
<name>A0A8E2ENR3_9PEZI</name>
<feature type="region of interest" description="Disordered" evidence="1">
    <location>
        <begin position="57"/>
        <end position="93"/>
    </location>
</feature>
<reference evidence="2 3" key="1">
    <citation type="journal article" date="2016" name="Nat. Commun.">
        <title>Ectomycorrhizal ecology is imprinted in the genome of the dominant symbiotic fungus Cenococcum geophilum.</title>
        <authorList>
            <consortium name="DOE Joint Genome Institute"/>
            <person name="Peter M."/>
            <person name="Kohler A."/>
            <person name="Ohm R.A."/>
            <person name="Kuo A."/>
            <person name="Krutzmann J."/>
            <person name="Morin E."/>
            <person name="Arend M."/>
            <person name="Barry K.W."/>
            <person name="Binder M."/>
            <person name="Choi C."/>
            <person name="Clum A."/>
            <person name="Copeland A."/>
            <person name="Grisel N."/>
            <person name="Haridas S."/>
            <person name="Kipfer T."/>
            <person name="LaButti K."/>
            <person name="Lindquist E."/>
            <person name="Lipzen A."/>
            <person name="Maire R."/>
            <person name="Meier B."/>
            <person name="Mihaltcheva S."/>
            <person name="Molinier V."/>
            <person name="Murat C."/>
            <person name="Poggeler S."/>
            <person name="Quandt C.A."/>
            <person name="Sperisen C."/>
            <person name="Tritt A."/>
            <person name="Tisserant E."/>
            <person name="Crous P.W."/>
            <person name="Henrissat B."/>
            <person name="Nehls U."/>
            <person name="Egli S."/>
            <person name="Spatafora J.W."/>
            <person name="Grigoriev I.V."/>
            <person name="Martin F.M."/>
        </authorList>
    </citation>
    <scope>NUCLEOTIDE SEQUENCE [LARGE SCALE GENOMIC DNA]</scope>
    <source>
        <strain evidence="2 3">CBS 207.34</strain>
    </source>
</reference>
<keyword evidence="3" id="KW-1185">Reference proteome</keyword>
<dbReference type="Proteomes" id="UP000250140">
    <property type="component" value="Unassembled WGS sequence"/>
</dbReference>